<dbReference type="GO" id="GO:0008270">
    <property type="term" value="F:zinc ion binding"/>
    <property type="evidence" value="ECO:0007669"/>
    <property type="project" value="UniProtKB-KW"/>
</dbReference>
<keyword evidence="1 4" id="KW-0479">Metal-binding</keyword>
<evidence type="ECO:0000259" key="5">
    <source>
        <dbReference type="PROSITE" id="PS50103"/>
    </source>
</evidence>
<dbReference type="Gene3D" id="3.30.1370.210">
    <property type="match status" value="1"/>
</dbReference>
<dbReference type="Proteomes" id="UP000007800">
    <property type="component" value="Unassembled WGS sequence"/>
</dbReference>
<feature type="zinc finger region" description="C3H1-type" evidence="4">
    <location>
        <begin position="34"/>
        <end position="60"/>
    </location>
</feature>
<evidence type="ECO:0000256" key="4">
    <source>
        <dbReference type="PROSITE-ProRule" id="PRU00723"/>
    </source>
</evidence>
<keyword evidence="3 4" id="KW-0862">Zinc</keyword>
<dbReference type="OrthoDB" id="410307at2759"/>
<evidence type="ECO:0000256" key="2">
    <source>
        <dbReference type="ARBA" id="ARBA00022771"/>
    </source>
</evidence>
<dbReference type="PROSITE" id="PS50103">
    <property type="entry name" value="ZF_C3H1"/>
    <property type="match status" value="1"/>
</dbReference>
<dbReference type="AlphaFoldDB" id="C5K6V5"/>
<dbReference type="InterPro" id="IPR000571">
    <property type="entry name" value="Znf_CCCH"/>
</dbReference>
<evidence type="ECO:0000313" key="6">
    <source>
        <dbReference type="EMBL" id="EER19790.1"/>
    </source>
</evidence>
<evidence type="ECO:0000256" key="3">
    <source>
        <dbReference type="ARBA" id="ARBA00022833"/>
    </source>
</evidence>
<protein>
    <recommendedName>
        <fullName evidence="5">C3H1-type domain-containing protein</fullName>
    </recommendedName>
</protein>
<accession>C5K6V5</accession>
<feature type="domain" description="C3H1-type" evidence="5">
    <location>
        <begin position="34"/>
        <end position="60"/>
    </location>
</feature>
<dbReference type="InParanoid" id="C5K6V5"/>
<name>C5K6V5_PERM5</name>
<gene>
    <name evidence="6" type="ORF">Pmar_PMAR012234</name>
</gene>
<dbReference type="RefSeq" id="XP_002787994.1">
    <property type="nucleotide sequence ID" value="XM_002787948.1"/>
</dbReference>
<dbReference type="GeneID" id="9058129"/>
<keyword evidence="2 4" id="KW-0863">Zinc-finger</keyword>
<evidence type="ECO:0000313" key="7">
    <source>
        <dbReference type="Proteomes" id="UP000007800"/>
    </source>
</evidence>
<dbReference type="EMBL" id="GG670960">
    <property type="protein sequence ID" value="EER19790.1"/>
    <property type="molecule type" value="Genomic_DNA"/>
</dbReference>
<sequence>MVFAGTATIAPMLTGSNCQYAHGRSELRCTREVYKTSLCRFWLKGKCGPAVNCRHAHGEDEDKTLESYNDMGTDSDDIDKLTEKLYHLIDELAGCPELKHMSTYLRNTRTM</sequence>
<dbReference type="InterPro" id="IPR036855">
    <property type="entry name" value="Znf_CCCH_sf"/>
</dbReference>
<evidence type="ECO:0000256" key="1">
    <source>
        <dbReference type="ARBA" id="ARBA00022723"/>
    </source>
</evidence>
<keyword evidence="7" id="KW-1185">Reference proteome</keyword>
<dbReference type="SUPFAM" id="SSF90229">
    <property type="entry name" value="CCCH zinc finger"/>
    <property type="match status" value="1"/>
</dbReference>
<organism evidence="7">
    <name type="scientific">Perkinsus marinus (strain ATCC 50983 / TXsc)</name>
    <dbReference type="NCBI Taxonomy" id="423536"/>
    <lineage>
        <taxon>Eukaryota</taxon>
        <taxon>Sar</taxon>
        <taxon>Alveolata</taxon>
        <taxon>Perkinsozoa</taxon>
        <taxon>Perkinsea</taxon>
        <taxon>Perkinsida</taxon>
        <taxon>Perkinsidae</taxon>
        <taxon>Perkinsus</taxon>
    </lineage>
</organism>
<reference evidence="6 7" key="1">
    <citation type="submission" date="2008-07" db="EMBL/GenBank/DDBJ databases">
        <authorList>
            <person name="El-Sayed N."/>
            <person name="Caler E."/>
            <person name="Inman J."/>
            <person name="Amedeo P."/>
            <person name="Hass B."/>
            <person name="Wortman J."/>
        </authorList>
    </citation>
    <scope>NUCLEOTIDE SEQUENCE [LARGE SCALE GENOMIC DNA]</scope>
    <source>
        <strain evidence="7">ATCC 50983 / TXsc</strain>
    </source>
</reference>
<proteinExistence type="predicted"/>